<keyword evidence="2" id="KW-1185">Reference proteome</keyword>
<evidence type="ECO:0000313" key="2">
    <source>
        <dbReference type="Proteomes" id="UP000265520"/>
    </source>
</evidence>
<reference evidence="1 2" key="1">
    <citation type="journal article" date="2018" name="Front. Plant Sci.">
        <title>Red Clover (Trifolium pratense) and Zigzag Clover (T. medium) - A Picture of Genomic Similarities and Differences.</title>
        <authorList>
            <person name="Dluhosova J."/>
            <person name="Istvanek J."/>
            <person name="Nedelnik J."/>
            <person name="Repkova J."/>
        </authorList>
    </citation>
    <scope>NUCLEOTIDE SEQUENCE [LARGE SCALE GENOMIC DNA]</scope>
    <source>
        <strain evidence="2">cv. 10/8</strain>
        <tissue evidence="1">Leaf</tissue>
    </source>
</reference>
<evidence type="ECO:0000313" key="1">
    <source>
        <dbReference type="EMBL" id="MCI91708.1"/>
    </source>
</evidence>
<sequence>EFEVTDNEVCKTITANQIKQWTKKGKVSASKLSVKYVILNRIRAVNWVPTTHTADVATGLARFIYIV</sequence>
<feature type="non-terminal residue" evidence="1">
    <location>
        <position position="67"/>
    </location>
</feature>
<organism evidence="1 2">
    <name type="scientific">Trifolium medium</name>
    <dbReference type="NCBI Taxonomy" id="97028"/>
    <lineage>
        <taxon>Eukaryota</taxon>
        <taxon>Viridiplantae</taxon>
        <taxon>Streptophyta</taxon>
        <taxon>Embryophyta</taxon>
        <taxon>Tracheophyta</taxon>
        <taxon>Spermatophyta</taxon>
        <taxon>Magnoliopsida</taxon>
        <taxon>eudicotyledons</taxon>
        <taxon>Gunneridae</taxon>
        <taxon>Pentapetalae</taxon>
        <taxon>rosids</taxon>
        <taxon>fabids</taxon>
        <taxon>Fabales</taxon>
        <taxon>Fabaceae</taxon>
        <taxon>Papilionoideae</taxon>
        <taxon>50 kb inversion clade</taxon>
        <taxon>NPAAA clade</taxon>
        <taxon>Hologalegina</taxon>
        <taxon>IRL clade</taxon>
        <taxon>Trifolieae</taxon>
        <taxon>Trifolium</taxon>
    </lineage>
</organism>
<accession>A0A392VTI6</accession>
<dbReference type="Proteomes" id="UP000265520">
    <property type="component" value="Unassembled WGS sequence"/>
</dbReference>
<name>A0A392VTI6_9FABA</name>
<comment type="caution">
    <text evidence="1">The sequence shown here is derived from an EMBL/GenBank/DDBJ whole genome shotgun (WGS) entry which is preliminary data.</text>
</comment>
<dbReference type="EMBL" id="LXQA011280525">
    <property type="protein sequence ID" value="MCI91708.1"/>
    <property type="molecule type" value="Genomic_DNA"/>
</dbReference>
<proteinExistence type="predicted"/>
<dbReference type="AlphaFoldDB" id="A0A392VTI6"/>
<protein>
    <submittedName>
        <fullName evidence="1">Envelope-like protein</fullName>
    </submittedName>
</protein>
<feature type="non-terminal residue" evidence="1">
    <location>
        <position position="1"/>
    </location>
</feature>